<dbReference type="Pfam" id="PF00528">
    <property type="entry name" value="BPD_transp_1"/>
    <property type="match status" value="1"/>
</dbReference>
<dbReference type="InterPro" id="IPR045621">
    <property type="entry name" value="BPD_transp_1_N"/>
</dbReference>
<keyword evidence="2 7" id="KW-0813">Transport</keyword>
<dbReference type="Gene3D" id="1.10.3720.10">
    <property type="entry name" value="MetI-like"/>
    <property type="match status" value="1"/>
</dbReference>
<evidence type="ECO:0000256" key="7">
    <source>
        <dbReference type="RuleBase" id="RU363032"/>
    </source>
</evidence>
<dbReference type="CDD" id="cd06261">
    <property type="entry name" value="TM_PBP2"/>
    <property type="match status" value="1"/>
</dbReference>
<feature type="transmembrane region" description="Helical" evidence="7">
    <location>
        <begin position="277"/>
        <end position="303"/>
    </location>
</feature>
<dbReference type="Proteomes" id="UP000297496">
    <property type="component" value="Unassembled WGS sequence"/>
</dbReference>
<organism evidence="9 10">
    <name type="scientific">Nocardioides eburneiflavus</name>
    <dbReference type="NCBI Taxonomy" id="2518372"/>
    <lineage>
        <taxon>Bacteria</taxon>
        <taxon>Bacillati</taxon>
        <taxon>Actinomycetota</taxon>
        <taxon>Actinomycetes</taxon>
        <taxon>Propionibacteriales</taxon>
        <taxon>Nocardioidaceae</taxon>
        <taxon>Nocardioides</taxon>
    </lineage>
</organism>
<evidence type="ECO:0000313" key="9">
    <source>
        <dbReference type="EMBL" id="TGN66957.1"/>
    </source>
</evidence>
<feature type="transmembrane region" description="Helical" evidence="7">
    <location>
        <begin position="99"/>
        <end position="119"/>
    </location>
</feature>
<dbReference type="PANTHER" id="PTHR43163:SF6">
    <property type="entry name" value="DIPEPTIDE TRANSPORT SYSTEM PERMEASE PROTEIN DPPB-RELATED"/>
    <property type="match status" value="1"/>
</dbReference>
<dbReference type="SUPFAM" id="SSF161098">
    <property type="entry name" value="MetI-like"/>
    <property type="match status" value="1"/>
</dbReference>
<evidence type="ECO:0000256" key="2">
    <source>
        <dbReference type="ARBA" id="ARBA00022448"/>
    </source>
</evidence>
<keyword evidence="5 7" id="KW-1133">Transmembrane helix</keyword>
<keyword evidence="6 7" id="KW-0472">Membrane</keyword>
<dbReference type="OrthoDB" id="147688at2"/>
<dbReference type="InterPro" id="IPR000515">
    <property type="entry name" value="MetI-like"/>
</dbReference>
<feature type="transmembrane region" description="Helical" evidence="7">
    <location>
        <begin position="131"/>
        <end position="157"/>
    </location>
</feature>
<dbReference type="GO" id="GO:0005886">
    <property type="term" value="C:plasma membrane"/>
    <property type="evidence" value="ECO:0007669"/>
    <property type="project" value="UniProtKB-SubCell"/>
</dbReference>
<dbReference type="PROSITE" id="PS50928">
    <property type="entry name" value="ABC_TM1"/>
    <property type="match status" value="1"/>
</dbReference>
<proteinExistence type="inferred from homology"/>
<evidence type="ECO:0000256" key="3">
    <source>
        <dbReference type="ARBA" id="ARBA00022475"/>
    </source>
</evidence>
<protein>
    <submittedName>
        <fullName evidence="9">ABC transporter permease</fullName>
    </submittedName>
</protein>
<comment type="subcellular location">
    <subcellularLocation>
        <location evidence="1 7">Cell membrane</location>
        <topology evidence="1 7">Multi-pass membrane protein</topology>
    </subcellularLocation>
</comment>
<evidence type="ECO:0000259" key="8">
    <source>
        <dbReference type="PROSITE" id="PS50928"/>
    </source>
</evidence>
<comment type="similarity">
    <text evidence="7">Belongs to the binding-protein-dependent transport system permease family.</text>
</comment>
<dbReference type="Pfam" id="PF19300">
    <property type="entry name" value="BPD_transp_1_N"/>
    <property type="match status" value="1"/>
</dbReference>
<evidence type="ECO:0000313" key="10">
    <source>
        <dbReference type="Proteomes" id="UP000297496"/>
    </source>
</evidence>
<evidence type="ECO:0000256" key="1">
    <source>
        <dbReference type="ARBA" id="ARBA00004651"/>
    </source>
</evidence>
<dbReference type="PANTHER" id="PTHR43163">
    <property type="entry name" value="DIPEPTIDE TRANSPORT SYSTEM PERMEASE PROTEIN DPPB-RELATED"/>
    <property type="match status" value="1"/>
</dbReference>
<sequence>MRVIGSRVLGLFITLLLSSMVVFGALLIAPGSPLTFLTQGRSTSPEAIAALEKQYHLDESIPAQYWHWLSGVVQGDFGNSILYKDSVASLVAERAMNTVVLVACAAVLIIVVGLVLGVITGLRPGRLSSLAMVVATGAMAVPAFVAAVVLTLVFAVQLGWLPAFGPGDGFRGRIEHMILPAVALALSSVAFVARLTQTAVREELTSEHVQTATSRGLPRRTVIGRHVLRNAAIPILTVAGLTVAGLIAASVIVEQAFQLNGLGSFLVTAVQQKDFPVVQAICLLYVAAFIVLNTLIDVAYSLLDPRIAMNGGRP</sequence>
<comment type="caution">
    <text evidence="9">The sequence shown here is derived from an EMBL/GenBank/DDBJ whole genome shotgun (WGS) entry which is preliminary data.</text>
</comment>
<keyword evidence="10" id="KW-1185">Reference proteome</keyword>
<keyword evidence="4 7" id="KW-0812">Transmembrane</keyword>
<dbReference type="EMBL" id="SRRO01000001">
    <property type="protein sequence ID" value="TGN66957.1"/>
    <property type="molecule type" value="Genomic_DNA"/>
</dbReference>
<keyword evidence="3" id="KW-1003">Cell membrane</keyword>
<evidence type="ECO:0000256" key="5">
    <source>
        <dbReference type="ARBA" id="ARBA00022989"/>
    </source>
</evidence>
<accession>A0A4Z1CPT0</accession>
<dbReference type="GO" id="GO:0055085">
    <property type="term" value="P:transmembrane transport"/>
    <property type="evidence" value="ECO:0007669"/>
    <property type="project" value="InterPro"/>
</dbReference>
<evidence type="ECO:0000256" key="4">
    <source>
        <dbReference type="ARBA" id="ARBA00022692"/>
    </source>
</evidence>
<name>A0A4Z1CPT0_9ACTN</name>
<dbReference type="InterPro" id="IPR035906">
    <property type="entry name" value="MetI-like_sf"/>
</dbReference>
<feature type="transmembrane region" description="Helical" evidence="7">
    <location>
        <begin position="177"/>
        <end position="196"/>
    </location>
</feature>
<dbReference type="AlphaFoldDB" id="A0A4Z1CPT0"/>
<gene>
    <name evidence="9" type="ORF">EXE59_18695</name>
</gene>
<feature type="transmembrane region" description="Helical" evidence="7">
    <location>
        <begin position="235"/>
        <end position="257"/>
    </location>
</feature>
<evidence type="ECO:0000256" key="6">
    <source>
        <dbReference type="ARBA" id="ARBA00023136"/>
    </source>
</evidence>
<reference evidence="9 10" key="1">
    <citation type="submission" date="2019-04" db="EMBL/GenBank/DDBJ databases">
        <title>Three New Species of Nocardioides, Nocardioides euryhalodurans sp. nov., Nocardioides seonyuensis sp. nov. and Nocardioides eburneoflavus sp. nov. Isolated from Soil.</title>
        <authorList>
            <person name="Roh S.G."/>
            <person name="Lee C."/>
            <person name="Kim M.-K."/>
            <person name="Kim S.B."/>
        </authorList>
    </citation>
    <scope>NUCLEOTIDE SEQUENCE [LARGE SCALE GENOMIC DNA]</scope>
    <source>
        <strain evidence="9 10">MMS17-SY213</strain>
    </source>
</reference>
<feature type="domain" description="ABC transmembrane type-1" evidence="8">
    <location>
        <begin position="95"/>
        <end position="296"/>
    </location>
</feature>